<dbReference type="GO" id="GO:0005886">
    <property type="term" value="C:plasma membrane"/>
    <property type="evidence" value="ECO:0007669"/>
    <property type="project" value="TreeGrafter"/>
</dbReference>
<reference evidence="1 2" key="1">
    <citation type="submission" date="2019-08" db="EMBL/GenBank/DDBJ databases">
        <title>In-depth cultivation of the pig gut microbiome towards novel bacterial diversity and tailored functional studies.</title>
        <authorList>
            <person name="Wylensek D."/>
            <person name="Hitch T.C.A."/>
            <person name="Clavel T."/>
        </authorList>
    </citation>
    <scope>NUCLEOTIDE SEQUENCE [LARGE SCALE GENOMIC DNA]</scope>
    <source>
        <strain evidence="2">WCA-380-WT-3B3</strain>
    </source>
</reference>
<dbReference type="PANTHER" id="PTHR30531:SF12">
    <property type="entry name" value="FLAGELLAR BIOSYNTHETIC PROTEIN FLHB"/>
    <property type="match status" value="1"/>
</dbReference>
<sequence>MTKNHGWQEDPETDPRATQKAVALRYDTERDSAPKVVAKGQGHVAENILAAAQKNTIPVYQNKTLVNMLMALEIDREIPAELYRTVAEVLAYVYRVDQKKGNHLRGLHMKSGKAGSVDYEP</sequence>
<dbReference type="EMBL" id="VUNL01000003">
    <property type="protein sequence ID" value="MSV24271.1"/>
    <property type="molecule type" value="Genomic_DNA"/>
</dbReference>
<dbReference type="GO" id="GO:0009306">
    <property type="term" value="P:protein secretion"/>
    <property type="evidence" value="ECO:0007669"/>
    <property type="project" value="InterPro"/>
</dbReference>
<organism evidence="1 2">
    <name type="scientific">Selenomonas montiformis</name>
    <dbReference type="NCBI Taxonomy" id="2652285"/>
    <lineage>
        <taxon>Bacteria</taxon>
        <taxon>Bacillati</taxon>
        <taxon>Bacillota</taxon>
        <taxon>Negativicutes</taxon>
        <taxon>Selenomonadales</taxon>
        <taxon>Selenomonadaceae</taxon>
        <taxon>Selenomonas</taxon>
    </lineage>
</organism>
<dbReference type="InterPro" id="IPR006135">
    <property type="entry name" value="T3SS_substrate_exporter"/>
</dbReference>
<name>A0A6I2UX74_9FIRM</name>
<dbReference type="AlphaFoldDB" id="A0A6I2UX74"/>
<dbReference type="PANTHER" id="PTHR30531">
    <property type="entry name" value="FLAGELLAR BIOSYNTHETIC PROTEIN FLHB"/>
    <property type="match status" value="1"/>
</dbReference>
<proteinExistence type="predicted"/>
<dbReference type="Proteomes" id="UP000430222">
    <property type="component" value="Unassembled WGS sequence"/>
</dbReference>
<dbReference type="RefSeq" id="WP_154620045.1">
    <property type="nucleotide sequence ID" value="NZ_JBQHVT010000001.1"/>
</dbReference>
<comment type="caution">
    <text evidence="1">The sequence shown here is derived from an EMBL/GenBank/DDBJ whole genome shotgun (WGS) entry which is preliminary data.</text>
</comment>
<dbReference type="SUPFAM" id="SSF160544">
    <property type="entry name" value="EscU C-terminal domain-like"/>
    <property type="match status" value="1"/>
</dbReference>
<dbReference type="Gene3D" id="3.40.1690.10">
    <property type="entry name" value="secretion proteins EscU"/>
    <property type="match status" value="1"/>
</dbReference>
<evidence type="ECO:0000313" key="2">
    <source>
        <dbReference type="Proteomes" id="UP000430222"/>
    </source>
</evidence>
<gene>
    <name evidence="1" type="ORF">FYJ78_03520</name>
</gene>
<keyword evidence="2" id="KW-1185">Reference proteome</keyword>
<accession>A0A6I2UX74</accession>
<dbReference type="Pfam" id="PF01312">
    <property type="entry name" value="Bac_export_2"/>
    <property type="match status" value="1"/>
</dbReference>
<evidence type="ECO:0000313" key="1">
    <source>
        <dbReference type="EMBL" id="MSV24271.1"/>
    </source>
</evidence>
<dbReference type="InterPro" id="IPR029025">
    <property type="entry name" value="T3SS_substrate_exporter_C"/>
</dbReference>
<protein>
    <submittedName>
        <fullName evidence="1">EscU/YscU/HrcU family type III secretion system export apparatus switch protein</fullName>
    </submittedName>
</protein>